<keyword evidence="2" id="KW-0560">Oxidoreductase</keyword>
<dbReference type="InterPro" id="IPR050712">
    <property type="entry name" value="NAD(P)H-dep_reductase"/>
</dbReference>
<dbReference type="Proteomes" id="UP001595812">
    <property type="component" value="Unassembled WGS sequence"/>
</dbReference>
<reference evidence="3" key="1">
    <citation type="journal article" date="2019" name="Int. J. Syst. Evol. Microbiol.">
        <title>The Global Catalogue of Microorganisms (GCM) 10K type strain sequencing project: providing services to taxonomists for standard genome sequencing and annotation.</title>
        <authorList>
            <consortium name="The Broad Institute Genomics Platform"/>
            <consortium name="The Broad Institute Genome Sequencing Center for Infectious Disease"/>
            <person name="Wu L."/>
            <person name="Ma J."/>
        </authorList>
    </citation>
    <scope>NUCLEOTIDE SEQUENCE [LARGE SCALE GENOMIC DNA]</scope>
    <source>
        <strain evidence="3">CECT 8979</strain>
    </source>
</reference>
<dbReference type="PANTHER" id="PTHR30543:SF21">
    <property type="entry name" value="NAD(P)H-DEPENDENT FMN REDUCTASE LOT6"/>
    <property type="match status" value="1"/>
</dbReference>
<evidence type="ECO:0000313" key="3">
    <source>
        <dbReference type="Proteomes" id="UP001595812"/>
    </source>
</evidence>
<evidence type="ECO:0000259" key="1">
    <source>
        <dbReference type="Pfam" id="PF03358"/>
    </source>
</evidence>
<comment type="caution">
    <text evidence="2">The sequence shown here is derived from an EMBL/GenBank/DDBJ whole genome shotgun (WGS) entry which is preliminary data.</text>
</comment>
<dbReference type="Gene3D" id="3.40.50.360">
    <property type="match status" value="1"/>
</dbReference>
<dbReference type="PANTHER" id="PTHR30543">
    <property type="entry name" value="CHROMATE REDUCTASE"/>
    <property type="match status" value="1"/>
</dbReference>
<sequence length="176" mass="19456">MKNIIAFAGSNSADSINKQLATYASSLVDGVEVDVLDLNDFETPMYSKQLEEAEGHPENAKKFFKKIKNSDGIVVSLAEYNGAYTSAFKNLFDWMSRIEVKTFCGKPMLLMATSPGARGGQSVLGIANSRFPIHDADIVAKYSLPSFNDNFKDGKIVNDELNEELEEQVEQFKNAL</sequence>
<dbReference type="EMBL" id="JBHSAT010000005">
    <property type="protein sequence ID" value="MFC3877621.1"/>
    <property type="molecule type" value="Genomic_DNA"/>
</dbReference>
<name>A0ABV8AL69_9FLAO</name>
<keyword evidence="3" id="KW-1185">Reference proteome</keyword>
<protein>
    <submittedName>
        <fullName evidence="2">NADPH-dependent FMN reductase</fullName>
        <ecNumber evidence="2">1.-.-.-</ecNumber>
    </submittedName>
</protein>
<feature type="domain" description="NADPH-dependent FMN reductase-like" evidence="1">
    <location>
        <begin position="3"/>
        <end position="125"/>
    </location>
</feature>
<dbReference type="RefSeq" id="WP_386100384.1">
    <property type="nucleotide sequence ID" value="NZ_JBHSAT010000005.1"/>
</dbReference>
<proteinExistence type="predicted"/>
<dbReference type="InterPro" id="IPR029039">
    <property type="entry name" value="Flavoprotein-like_sf"/>
</dbReference>
<dbReference type="SUPFAM" id="SSF52218">
    <property type="entry name" value="Flavoproteins"/>
    <property type="match status" value="1"/>
</dbReference>
<evidence type="ECO:0000313" key="2">
    <source>
        <dbReference type="EMBL" id="MFC3877621.1"/>
    </source>
</evidence>
<dbReference type="GO" id="GO:0016491">
    <property type="term" value="F:oxidoreductase activity"/>
    <property type="evidence" value="ECO:0007669"/>
    <property type="project" value="UniProtKB-KW"/>
</dbReference>
<organism evidence="2 3">
    <name type="scientific">Winogradskyella maritima</name>
    <dbReference type="NCBI Taxonomy" id="1517766"/>
    <lineage>
        <taxon>Bacteria</taxon>
        <taxon>Pseudomonadati</taxon>
        <taxon>Bacteroidota</taxon>
        <taxon>Flavobacteriia</taxon>
        <taxon>Flavobacteriales</taxon>
        <taxon>Flavobacteriaceae</taxon>
        <taxon>Winogradskyella</taxon>
    </lineage>
</organism>
<gene>
    <name evidence="2" type="ORF">ACFOSX_10285</name>
</gene>
<dbReference type="EC" id="1.-.-.-" evidence="2"/>
<accession>A0ABV8AL69</accession>
<dbReference type="Pfam" id="PF03358">
    <property type="entry name" value="FMN_red"/>
    <property type="match status" value="1"/>
</dbReference>
<dbReference type="InterPro" id="IPR005025">
    <property type="entry name" value="FMN_Rdtase-like_dom"/>
</dbReference>